<organism evidence="1 2">
    <name type="scientific">Holospora undulata HU1</name>
    <dbReference type="NCBI Taxonomy" id="1321371"/>
    <lineage>
        <taxon>Bacteria</taxon>
        <taxon>Pseudomonadati</taxon>
        <taxon>Pseudomonadota</taxon>
        <taxon>Alphaproteobacteria</taxon>
        <taxon>Holosporales</taxon>
        <taxon>Holosporaceae</taxon>
        <taxon>Holospora</taxon>
    </lineage>
</organism>
<keyword evidence="2" id="KW-1185">Reference proteome</keyword>
<dbReference type="Proteomes" id="UP000026922">
    <property type="component" value="Unassembled WGS sequence"/>
</dbReference>
<protein>
    <submittedName>
        <fullName evidence="1">Uncharacterized protein</fullName>
    </submittedName>
</protein>
<sequence>MLLNIYFDTFNTYALPPRIQHHNADHEVLKKFKFEVKGPPQYIYN</sequence>
<comment type="caution">
    <text evidence="1">The sequence shown here is derived from an EMBL/GenBank/DDBJ whole genome shotgun (WGS) entry which is preliminary data.</text>
</comment>
<proteinExistence type="predicted"/>
<evidence type="ECO:0000313" key="1">
    <source>
        <dbReference type="EMBL" id="ETZ04599.1"/>
    </source>
</evidence>
<accession>A0A061JI05</accession>
<dbReference type="EMBL" id="ARPM03000170">
    <property type="protein sequence ID" value="ETZ04599.1"/>
    <property type="molecule type" value="Genomic_DNA"/>
</dbReference>
<reference evidence="1 2" key="1">
    <citation type="journal article" date="2013" name="Genome Announc.">
        <title>Draft Genome Sequence of Holospora undulata Strain HU1, a Micronucleus-Specific Symbiont of the Ciliate Paramecium caudatum.</title>
        <authorList>
            <person name="Dohra H."/>
            <person name="Suzuki H."/>
            <person name="Suzuki T."/>
            <person name="Tanaka K."/>
            <person name="Fujishima M."/>
        </authorList>
    </citation>
    <scope>NUCLEOTIDE SEQUENCE [LARGE SCALE GENOMIC DNA]</scope>
    <source>
        <strain evidence="1 2">HU1</strain>
    </source>
</reference>
<evidence type="ECO:0000313" key="2">
    <source>
        <dbReference type="Proteomes" id="UP000026922"/>
    </source>
</evidence>
<name>A0A061JI05_9PROT</name>
<gene>
    <name evidence="1" type="ORF">K737_300986</name>
</gene>
<dbReference type="AlphaFoldDB" id="A0A061JI05"/>